<protein>
    <submittedName>
        <fullName evidence="1">Uncharacterized protein</fullName>
    </submittedName>
</protein>
<reference evidence="1" key="1">
    <citation type="submission" date="2020-05" db="EMBL/GenBank/DDBJ databases">
        <authorList>
            <person name="Chiriac C."/>
            <person name="Salcher M."/>
            <person name="Ghai R."/>
            <person name="Kavagutti S V."/>
        </authorList>
    </citation>
    <scope>NUCLEOTIDE SEQUENCE</scope>
</reference>
<dbReference type="EMBL" id="LR798243">
    <property type="protein sequence ID" value="CAB5214159.1"/>
    <property type="molecule type" value="Genomic_DNA"/>
</dbReference>
<proteinExistence type="predicted"/>
<evidence type="ECO:0000313" key="1">
    <source>
        <dbReference type="EMBL" id="CAB5214159.1"/>
    </source>
</evidence>
<organism evidence="1">
    <name type="scientific">uncultured Caudovirales phage</name>
    <dbReference type="NCBI Taxonomy" id="2100421"/>
    <lineage>
        <taxon>Viruses</taxon>
        <taxon>Duplodnaviria</taxon>
        <taxon>Heunggongvirae</taxon>
        <taxon>Uroviricota</taxon>
        <taxon>Caudoviricetes</taxon>
        <taxon>Peduoviridae</taxon>
        <taxon>Maltschvirus</taxon>
        <taxon>Maltschvirus maltsch</taxon>
    </lineage>
</organism>
<name>A0A6J7WGF7_9CAUD</name>
<gene>
    <name evidence="1" type="ORF">UFOVP190_22</name>
</gene>
<accession>A0A6J7WGF7</accession>
<sequence>MSDQVEQQAGEPATEAQVQLQLADLLLAAQVIQLASTRGAIKPEEMTQVGGLYERLVKFLQQSGALQPASEASTGAQTPAAE</sequence>